<keyword evidence="13" id="KW-1185">Reference proteome</keyword>
<feature type="domain" description="Copper resistance protein D" evidence="11">
    <location>
        <begin position="486"/>
        <end position="582"/>
    </location>
</feature>
<feature type="transmembrane region" description="Helical" evidence="9">
    <location>
        <begin position="523"/>
        <end position="544"/>
    </location>
</feature>
<evidence type="ECO:0000256" key="7">
    <source>
        <dbReference type="ARBA" id="ARBA00023008"/>
    </source>
</evidence>
<dbReference type="InterPro" id="IPR007348">
    <property type="entry name" value="CopC_dom"/>
</dbReference>
<evidence type="ECO:0000256" key="1">
    <source>
        <dbReference type="ARBA" id="ARBA00004651"/>
    </source>
</evidence>
<evidence type="ECO:0000256" key="9">
    <source>
        <dbReference type="SAM" id="Phobius"/>
    </source>
</evidence>
<dbReference type="PANTHER" id="PTHR34820">
    <property type="entry name" value="INNER MEMBRANE PROTEIN YEBZ"/>
    <property type="match status" value="1"/>
</dbReference>
<keyword evidence="6 9" id="KW-1133">Transmembrane helix</keyword>
<evidence type="ECO:0000256" key="6">
    <source>
        <dbReference type="ARBA" id="ARBA00022989"/>
    </source>
</evidence>
<name>A0ABN2UN92_9ACTN</name>
<accession>A0ABN2UN92</accession>
<comment type="subcellular location">
    <subcellularLocation>
        <location evidence="1">Cell membrane</location>
        <topology evidence="1">Multi-pass membrane protein</topology>
    </subcellularLocation>
</comment>
<gene>
    <name evidence="12" type="ORF">GCM10009839_48270</name>
</gene>
<dbReference type="InterPro" id="IPR014756">
    <property type="entry name" value="Ig_E-set"/>
</dbReference>
<evidence type="ECO:0008006" key="14">
    <source>
        <dbReference type="Google" id="ProtNLM"/>
    </source>
</evidence>
<dbReference type="EMBL" id="BAAAQN010000030">
    <property type="protein sequence ID" value="GAA2040476.1"/>
    <property type="molecule type" value="Genomic_DNA"/>
</dbReference>
<keyword evidence="4" id="KW-0479">Metal-binding</keyword>
<evidence type="ECO:0000256" key="2">
    <source>
        <dbReference type="ARBA" id="ARBA00022475"/>
    </source>
</evidence>
<dbReference type="Proteomes" id="UP001500751">
    <property type="component" value="Unassembled WGS sequence"/>
</dbReference>
<evidence type="ECO:0000313" key="12">
    <source>
        <dbReference type="EMBL" id="GAA2040476.1"/>
    </source>
</evidence>
<feature type="transmembrane region" description="Helical" evidence="9">
    <location>
        <begin position="213"/>
        <end position="231"/>
    </location>
</feature>
<feature type="transmembrane region" description="Helical" evidence="9">
    <location>
        <begin position="352"/>
        <end position="371"/>
    </location>
</feature>
<evidence type="ECO:0000259" key="11">
    <source>
        <dbReference type="Pfam" id="PF05425"/>
    </source>
</evidence>
<dbReference type="InterPro" id="IPR032694">
    <property type="entry name" value="CopC/D"/>
</dbReference>
<dbReference type="Gene3D" id="2.60.40.1220">
    <property type="match status" value="1"/>
</dbReference>
<feature type="transmembrane region" description="Helical" evidence="9">
    <location>
        <begin position="423"/>
        <end position="443"/>
    </location>
</feature>
<feature type="transmembrane region" description="Helical" evidence="9">
    <location>
        <begin position="565"/>
        <end position="584"/>
    </location>
</feature>
<dbReference type="Pfam" id="PF04234">
    <property type="entry name" value="CopC"/>
    <property type="match status" value="1"/>
</dbReference>
<evidence type="ECO:0000256" key="4">
    <source>
        <dbReference type="ARBA" id="ARBA00022723"/>
    </source>
</evidence>
<evidence type="ECO:0000256" key="3">
    <source>
        <dbReference type="ARBA" id="ARBA00022692"/>
    </source>
</evidence>
<organism evidence="12 13">
    <name type="scientific">Catenulispora yoronensis</name>
    <dbReference type="NCBI Taxonomy" id="450799"/>
    <lineage>
        <taxon>Bacteria</taxon>
        <taxon>Bacillati</taxon>
        <taxon>Actinomycetota</taxon>
        <taxon>Actinomycetes</taxon>
        <taxon>Catenulisporales</taxon>
        <taxon>Catenulisporaceae</taxon>
        <taxon>Catenulispora</taxon>
    </lineage>
</organism>
<dbReference type="InterPro" id="IPR014755">
    <property type="entry name" value="Cu-Rt/internalin_Ig-like"/>
</dbReference>
<evidence type="ECO:0000259" key="10">
    <source>
        <dbReference type="Pfam" id="PF04234"/>
    </source>
</evidence>
<dbReference type="PANTHER" id="PTHR34820:SF4">
    <property type="entry name" value="INNER MEMBRANE PROTEIN YEBZ"/>
    <property type="match status" value="1"/>
</dbReference>
<dbReference type="RefSeq" id="WP_344667925.1">
    <property type="nucleotide sequence ID" value="NZ_BAAAQN010000030.1"/>
</dbReference>
<keyword evidence="2" id="KW-1003">Cell membrane</keyword>
<keyword evidence="5" id="KW-0732">Signal</keyword>
<dbReference type="Pfam" id="PF05425">
    <property type="entry name" value="CopD"/>
    <property type="match status" value="1"/>
</dbReference>
<feature type="transmembrane region" description="Helical" evidence="9">
    <location>
        <begin position="455"/>
        <end position="478"/>
    </location>
</feature>
<protein>
    <recommendedName>
        <fullName evidence="14">Copper resistance protein CopC</fullName>
    </recommendedName>
</protein>
<feature type="domain" description="CopC" evidence="10">
    <location>
        <begin position="92"/>
        <end position="189"/>
    </location>
</feature>
<reference evidence="12 13" key="1">
    <citation type="journal article" date="2019" name="Int. J. Syst. Evol. Microbiol.">
        <title>The Global Catalogue of Microorganisms (GCM) 10K type strain sequencing project: providing services to taxonomists for standard genome sequencing and annotation.</title>
        <authorList>
            <consortium name="The Broad Institute Genomics Platform"/>
            <consortium name="The Broad Institute Genome Sequencing Center for Infectious Disease"/>
            <person name="Wu L."/>
            <person name="Ma J."/>
        </authorList>
    </citation>
    <scope>NUCLEOTIDE SEQUENCE [LARGE SCALE GENOMIC DNA]</scope>
    <source>
        <strain evidence="12 13">JCM 16014</strain>
    </source>
</reference>
<comment type="caution">
    <text evidence="12">The sequence shown here is derived from an EMBL/GenBank/DDBJ whole genome shotgun (WGS) entry which is preliminary data.</text>
</comment>
<keyword evidence="3 9" id="KW-0812">Transmembrane</keyword>
<proteinExistence type="predicted"/>
<sequence>MPLIGFRPVGLRRFEFCQTDLRLIGFRLTAFRLTRAHCSTVRCSAAHCSTAHCPTARRPTAHRPRPRRRALLTIPLLASALLLAAAPQASAHAELAASDPAGDAVLTSEPAQITLTFTEEVDLRLSAVKVVGPDGRRLDSGALRPGPTGADSLVAVLTPDQTRGTFSILWQVTASDDGHATSGHLTFAVGAPSTPAAVLGLGRDHVTSALSDAAQWSAFVGLALVSGLLVLRPRRAPSDEAHLRPLGGASAGEAPPRPSAALLIRQDAGLVAVGQESFPPGTPADALSTSGGQGVALARTPRPITAFLEVLDALPSRAAIAAGVPDAADLSADEDAAATDPARAFPIWPATVGWILLLAATVLQILTYAPASRGLSPSHLFDRSLLAATLATRSGHALMARIAILALGAFVGDAVIRRTHSPLLPLGFTIAVAATWGTTGHAATDSVAPLSMAALTLHVAAMALWLGGLAILVLLLFTEAGATIAATAARFSRLALAAVSVLVLTGLYQAWRELDGISSLTDSTYGRVLVLKVALLLAVLGVASRSRARVTRWRDGSEAALRGSVLVELVGVAALIVLAVLLAGNPAPRS</sequence>
<feature type="transmembrane region" description="Helical" evidence="9">
    <location>
        <begin position="398"/>
        <end position="416"/>
    </location>
</feature>
<keyword evidence="7" id="KW-0186">Copper</keyword>
<dbReference type="InterPro" id="IPR008457">
    <property type="entry name" value="Cu-R_CopD_dom"/>
</dbReference>
<dbReference type="SUPFAM" id="SSF81296">
    <property type="entry name" value="E set domains"/>
    <property type="match status" value="1"/>
</dbReference>
<evidence type="ECO:0000256" key="8">
    <source>
        <dbReference type="ARBA" id="ARBA00023136"/>
    </source>
</evidence>
<keyword evidence="8 9" id="KW-0472">Membrane</keyword>
<feature type="transmembrane region" description="Helical" evidence="9">
    <location>
        <begin position="490"/>
        <end position="511"/>
    </location>
</feature>
<evidence type="ECO:0000313" key="13">
    <source>
        <dbReference type="Proteomes" id="UP001500751"/>
    </source>
</evidence>
<evidence type="ECO:0000256" key="5">
    <source>
        <dbReference type="ARBA" id="ARBA00022729"/>
    </source>
</evidence>